<evidence type="ECO:0000313" key="2">
    <source>
        <dbReference type="Proteomes" id="UP001153076"/>
    </source>
</evidence>
<gene>
    <name evidence="1" type="ORF">Cgig2_000648</name>
</gene>
<dbReference type="AlphaFoldDB" id="A0A9Q1JFH6"/>
<keyword evidence="2" id="KW-1185">Reference proteome</keyword>
<name>A0A9Q1JFH6_9CARY</name>
<dbReference type="EMBL" id="JAKOGI010002356">
    <property type="protein sequence ID" value="KAJ8422177.1"/>
    <property type="molecule type" value="Genomic_DNA"/>
</dbReference>
<comment type="caution">
    <text evidence="1">The sequence shown here is derived from an EMBL/GenBank/DDBJ whole genome shotgun (WGS) entry which is preliminary data.</text>
</comment>
<proteinExistence type="predicted"/>
<evidence type="ECO:0000313" key="1">
    <source>
        <dbReference type="EMBL" id="KAJ8422177.1"/>
    </source>
</evidence>
<sequence length="208" mass="23412">MLLELAVLSSVAPYAPLAPRGLGCPLASHFSHAFDQEERVKKAVEAASFARPFPRFEYVPIVGCEPSHRHAPVVSRCHNDRMREDPYANRDGRERTKTVLLGPMPNIVAAQAMDVRQRRPRPQRRMQCTPNELPVKLLNDSGLQTVVLTANAREAPHTRGMVRGHPMLKRPPPMTLVPKPHNTQKYCEFHEQNGRVPRAKEGPSRTGR</sequence>
<dbReference type="Proteomes" id="UP001153076">
    <property type="component" value="Unassembled WGS sequence"/>
</dbReference>
<dbReference type="OrthoDB" id="1740536at2759"/>
<protein>
    <submittedName>
        <fullName evidence="1">Uncharacterized protein</fullName>
    </submittedName>
</protein>
<reference evidence="1" key="1">
    <citation type="submission" date="2022-04" db="EMBL/GenBank/DDBJ databases">
        <title>Carnegiea gigantea Genome sequencing and assembly v2.</title>
        <authorList>
            <person name="Copetti D."/>
            <person name="Sanderson M.J."/>
            <person name="Burquez A."/>
            <person name="Wojciechowski M.F."/>
        </authorList>
    </citation>
    <scope>NUCLEOTIDE SEQUENCE</scope>
    <source>
        <strain evidence="1">SGP5-SGP5p</strain>
        <tissue evidence="1">Aerial part</tissue>
    </source>
</reference>
<accession>A0A9Q1JFH6</accession>
<organism evidence="1 2">
    <name type="scientific">Carnegiea gigantea</name>
    <dbReference type="NCBI Taxonomy" id="171969"/>
    <lineage>
        <taxon>Eukaryota</taxon>
        <taxon>Viridiplantae</taxon>
        <taxon>Streptophyta</taxon>
        <taxon>Embryophyta</taxon>
        <taxon>Tracheophyta</taxon>
        <taxon>Spermatophyta</taxon>
        <taxon>Magnoliopsida</taxon>
        <taxon>eudicotyledons</taxon>
        <taxon>Gunneridae</taxon>
        <taxon>Pentapetalae</taxon>
        <taxon>Caryophyllales</taxon>
        <taxon>Cactineae</taxon>
        <taxon>Cactaceae</taxon>
        <taxon>Cactoideae</taxon>
        <taxon>Echinocereeae</taxon>
        <taxon>Carnegiea</taxon>
    </lineage>
</organism>